<dbReference type="Pfam" id="PF03887">
    <property type="entry name" value="YfbU"/>
    <property type="match status" value="1"/>
</dbReference>
<keyword evidence="2" id="KW-1185">Reference proteome</keyword>
<dbReference type="InterPro" id="IPR023145">
    <property type="entry name" value="YfbU_helix-hairpin_sf"/>
</dbReference>
<dbReference type="InterPro" id="IPR023146">
    <property type="entry name" value="YfbU_alpha-helical_sf"/>
</dbReference>
<dbReference type="Gene3D" id="1.10.287.680">
    <property type="entry name" value="Helix hairpin bin"/>
    <property type="match status" value="1"/>
</dbReference>
<dbReference type="Gene3D" id="1.10.3190.10">
    <property type="entry name" value="yfbu gene product, domain 2"/>
    <property type="match status" value="1"/>
</dbReference>
<evidence type="ECO:0000313" key="2">
    <source>
        <dbReference type="Proteomes" id="UP000295735"/>
    </source>
</evidence>
<sequence>MIQHFLLNRRKWRMRMDDRTLKLLLLQNYQLLERLDPDKAELYQQYKEILREGIVYDYSTMFDELPREEDCIPFEISEEVIEIVHMFIHIGKSIRVSHYEMKVPYYFLGFNHHDDDEWHHARYAEHYLRRLDEQQDLDLTSYHLRTEKKSYLSSYRDMLKVYHPYQYDDYLTYEVLESILNCYTHK</sequence>
<dbReference type="EMBL" id="SCWC02000003">
    <property type="protein sequence ID" value="KAA1039497.1"/>
    <property type="molecule type" value="Genomic_DNA"/>
</dbReference>
<dbReference type="InterPro" id="IPR005587">
    <property type="entry name" value="UPF0304_YfbU"/>
</dbReference>
<dbReference type="Proteomes" id="UP000295735">
    <property type="component" value="Unassembled WGS sequence"/>
</dbReference>
<evidence type="ECO:0000313" key="1">
    <source>
        <dbReference type="EMBL" id="KAA1039497.1"/>
    </source>
</evidence>
<gene>
    <name evidence="1" type="ORF">ERX35_005305</name>
</gene>
<reference evidence="1 2" key="1">
    <citation type="submission" date="2019-09" db="EMBL/GenBank/DDBJ databases">
        <authorList>
            <person name="Mazhar S."/>
            <person name="Altermann E."/>
            <person name="Hill C."/>
            <person name="Mcauliffe O."/>
        </authorList>
    </citation>
    <scope>NUCLEOTIDE SEQUENCE [LARGE SCALE GENOMIC DNA]</scope>
    <source>
        <strain evidence="1 2">ATCC 51831</strain>
    </source>
</reference>
<proteinExistence type="predicted"/>
<name>A0ABQ6R8L4_9STAP</name>
<evidence type="ECO:0008006" key="3">
    <source>
        <dbReference type="Google" id="ProtNLM"/>
    </source>
</evidence>
<organism evidence="1 2">
    <name type="scientific">Macrococcus equipercicus</name>
    <dbReference type="NCBI Taxonomy" id="69967"/>
    <lineage>
        <taxon>Bacteria</taxon>
        <taxon>Bacillati</taxon>
        <taxon>Bacillota</taxon>
        <taxon>Bacilli</taxon>
        <taxon>Bacillales</taxon>
        <taxon>Staphylococcaceae</taxon>
        <taxon>Macrococcus</taxon>
    </lineage>
</organism>
<accession>A0ABQ6R8L4</accession>
<dbReference type="SUPFAM" id="SSF116960">
    <property type="entry name" value="YfbU-like"/>
    <property type="match status" value="1"/>
</dbReference>
<comment type="caution">
    <text evidence="1">The sequence shown here is derived from an EMBL/GenBank/DDBJ whole genome shotgun (WGS) entry which is preliminary data.</text>
</comment>
<protein>
    <recommendedName>
        <fullName evidence="3">YfbU family protein</fullName>
    </recommendedName>
</protein>